<proteinExistence type="predicted"/>
<dbReference type="Pfam" id="PF00534">
    <property type="entry name" value="Glycos_transf_1"/>
    <property type="match status" value="1"/>
</dbReference>
<dbReference type="Pfam" id="PF13439">
    <property type="entry name" value="Glyco_transf_4"/>
    <property type="match status" value="1"/>
</dbReference>
<dbReference type="EMBL" id="JACOQK010000001">
    <property type="protein sequence ID" value="MBC5786968.1"/>
    <property type="molecule type" value="Genomic_DNA"/>
</dbReference>
<evidence type="ECO:0000313" key="4">
    <source>
        <dbReference type="Proteomes" id="UP000649151"/>
    </source>
</evidence>
<dbReference type="Gene3D" id="3.40.50.2000">
    <property type="entry name" value="Glycogen Phosphorylase B"/>
    <property type="match status" value="2"/>
</dbReference>
<dbReference type="InterPro" id="IPR001296">
    <property type="entry name" value="Glyco_trans_1"/>
</dbReference>
<comment type="caution">
    <text evidence="3">The sequence shown here is derived from an EMBL/GenBank/DDBJ whole genome shotgun (WGS) entry which is preliminary data.</text>
</comment>
<dbReference type="SUPFAM" id="SSF53756">
    <property type="entry name" value="UDP-Glycosyltransferase/glycogen phosphorylase"/>
    <property type="match status" value="1"/>
</dbReference>
<dbReference type="InterPro" id="IPR028098">
    <property type="entry name" value="Glyco_trans_4-like_N"/>
</dbReference>
<keyword evidence="4" id="KW-1185">Reference proteome</keyword>
<sequence>MKILMVNKFFYIKGGSETYYFALKRLLEQHHHTVVDFSMKDPKNFASPYERYFVENIDYNARQNIASQMKLGIKLIYSQEAKQKLEQLIRKEKPDIAHLHIFQHQLSLSILDVLKKYRIPVVYTAHDLQMLCPNYQMMTHGKICERCKGKRYFNCTRYKCIKDSTAKSLLGTMEAYFNQATRKYDIIDKIITPSQFYRRKFLQFGVNPDRVVHLPNFLDLKQPKIAPNQKGDYYLYFGRLSKEKGILTLIHSAIQAGIQLLIVGTGPLQGHLEQVLRKKGTHRIQLLGFRSGQELFHLVGNAKAVVLPSKWYENGPYSAIESLMLGRPIIGSDIGGIPELIREGENGFLFHHGSKESLAGAIRKMELLTPEEEQMFSDCSRQIYQKYYTGTAHYPKLMAIYQEAIQSKHPPKQKEGYRR</sequence>
<evidence type="ECO:0000259" key="1">
    <source>
        <dbReference type="Pfam" id="PF00534"/>
    </source>
</evidence>
<reference evidence="3 4" key="1">
    <citation type="submission" date="2020-08" db="EMBL/GenBank/DDBJ databases">
        <title>Genome public.</title>
        <authorList>
            <person name="Liu C."/>
            <person name="Sun Q."/>
        </authorList>
    </citation>
    <scope>NUCLEOTIDE SEQUENCE [LARGE SCALE GENOMIC DNA]</scope>
    <source>
        <strain evidence="3 4">NSJ-27</strain>
    </source>
</reference>
<dbReference type="RefSeq" id="WP_186996136.1">
    <property type="nucleotide sequence ID" value="NZ_JACOQK010000001.1"/>
</dbReference>
<organism evidence="3 4">
    <name type="scientific">Clostridium facile</name>
    <dbReference type="NCBI Taxonomy" id="2763035"/>
    <lineage>
        <taxon>Bacteria</taxon>
        <taxon>Bacillati</taxon>
        <taxon>Bacillota</taxon>
        <taxon>Clostridia</taxon>
        <taxon>Eubacteriales</taxon>
        <taxon>Clostridiaceae</taxon>
        <taxon>Clostridium</taxon>
    </lineage>
</organism>
<dbReference type="InterPro" id="IPR050194">
    <property type="entry name" value="Glycosyltransferase_grp1"/>
</dbReference>
<dbReference type="PANTHER" id="PTHR45947:SF13">
    <property type="entry name" value="TRANSFERASE"/>
    <property type="match status" value="1"/>
</dbReference>
<gene>
    <name evidence="3" type="ORF">H8Z77_02880</name>
</gene>
<evidence type="ECO:0000259" key="2">
    <source>
        <dbReference type="Pfam" id="PF13439"/>
    </source>
</evidence>
<dbReference type="Proteomes" id="UP000649151">
    <property type="component" value="Unassembled WGS sequence"/>
</dbReference>
<feature type="domain" description="Glycosyltransferase subfamily 4-like N-terminal" evidence="2">
    <location>
        <begin position="14"/>
        <end position="221"/>
    </location>
</feature>
<accession>A0ABR7IPC0</accession>
<evidence type="ECO:0000313" key="3">
    <source>
        <dbReference type="EMBL" id="MBC5786968.1"/>
    </source>
</evidence>
<protein>
    <submittedName>
        <fullName evidence="3">Glycosyltransferase</fullName>
    </submittedName>
</protein>
<name>A0ABR7IPC0_9CLOT</name>
<dbReference type="PANTHER" id="PTHR45947">
    <property type="entry name" value="SULFOQUINOVOSYL TRANSFERASE SQD2"/>
    <property type="match status" value="1"/>
</dbReference>
<feature type="domain" description="Glycosyl transferase family 1" evidence="1">
    <location>
        <begin position="222"/>
        <end position="374"/>
    </location>
</feature>